<proteinExistence type="predicted"/>
<name>A0A6V8H1T8_TALPI</name>
<dbReference type="AlphaFoldDB" id="A0A6V8H1T8"/>
<evidence type="ECO:0000313" key="2">
    <source>
        <dbReference type="EMBL" id="GAM35267.1"/>
    </source>
</evidence>
<dbReference type="PANTHER" id="PTHR31642:SF310">
    <property type="entry name" value="FATTY ALCOHOL:CAFFEOYL-COA ACYLTRANSFERASE"/>
    <property type="match status" value="1"/>
</dbReference>
<evidence type="ECO:0000256" key="1">
    <source>
        <dbReference type="ARBA" id="ARBA00022679"/>
    </source>
</evidence>
<dbReference type="Pfam" id="PF02458">
    <property type="entry name" value="Transferase"/>
    <property type="match status" value="1"/>
</dbReference>
<keyword evidence="3" id="KW-1185">Reference proteome</keyword>
<dbReference type="PANTHER" id="PTHR31642">
    <property type="entry name" value="TRICHOTHECENE 3-O-ACETYLTRANSFERASE"/>
    <property type="match status" value="1"/>
</dbReference>
<evidence type="ECO:0000313" key="3">
    <source>
        <dbReference type="Proteomes" id="UP000053095"/>
    </source>
</evidence>
<organism evidence="2 3">
    <name type="scientific">Talaromyces pinophilus</name>
    <name type="common">Penicillium pinophilum</name>
    <dbReference type="NCBI Taxonomy" id="128442"/>
    <lineage>
        <taxon>Eukaryota</taxon>
        <taxon>Fungi</taxon>
        <taxon>Dikarya</taxon>
        <taxon>Ascomycota</taxon>
        <taxon>Pezizomycotina</taxon>
        <taxon>Eurotiomycetes</taxon>
        <taxon>Eurotiomycetidae</taxon>
        <taxon>Eurotiales</taxon>
        <taxon>Trichocomaceae</taxon>
        <taxon>Talaromyces</taxon>
        <taxon>Talaromyces sect. Talaromyces</taxon>
    </lineage>
</organism>
<dbReference type="EMBL" id="DF933813">
    <property type="protein sequence ID" value="GAM35267.1"/>
    <property type="molecule type" value="Genomic_DNA"/>
</dbReference>
<dbReference type="Proteomes" id="UP000053095">
    <property type="component" value="Unassembled WGS sequence"/>
</dbReference>
<dbReference type="Gene3D" id="3.30.559.10">
    <property type="entry name" value="Chloramphenicol acetyltransferase-like domain"/>
    <property type="match status" value="2"/>
</dbReference>
<gene>
    <name evidence="2" type="ORF">TCE0_017f03466</name>
</gene>
<dbReference type="InterPro" id="IPR050317">
    <property type="entry name" value="Plant_Fungal_Acyltransferase"/>
</dbReference>
<dbReference type="InterPro" id="IPR023213">
    <property type="entry name" value="CAT-like_dom_sf"/>
</dbReference>
<accession>A0A6V8H1T8</accession>
<protein>
    <submittedName>
        <fullName evidence="2">Uncharacterized protein</fullName>
    </submittedName>
</protein>
<keyword evidence="1" id="KW-0808">Transferase</keyword>
<comment type="caution">
    <text evidence="2">The sequence shown here is derived from an EMBL/GenBank/DDBJ whole genome shotgun (WGS) entry which is preliminary data.</text>
</comment>
<sequence>MELTTYAIRADPRFEAVYQLSPSDLQIPPRAIRQAFIYSTDDQDESKVQSLAISLQESLKTFLKPLSKETRQTDTTYPQLLGRVVRPKDGGLPHVVVDESSSVPFKVATRLDIDFEKLSPAQRFPDEAIQKADFAIGLDDSELLSQHNLIVQLTFIKGGFVLVVQIHHVITDGYGYAGFMRQWLQRTNTLVTKGWYEENPSTKSTKTSIHDKTELLRDVCESPDAVGELNGLKTWETLYKNAPKISKNPLMGSKEIQSKIFWLSPGSLEKLRAEMHNYTEDRPTIFESITALAWQCLARARTDANTAVESTTSSGLFAADMRTRLVPPLVTDFFGNAVTAVVARARLSILLPKQHANVATVIDTVQATLRKDTTDRNLRSINRLIFSQLQAGRYVPADLLGQDVLFNSWEHLYPSLGAMEIGVGKFCIMRNLQDAPITPSYVLLLPSYGMRQTSSSEAASHKYQYSGGIELEVHLLRHQMEKLEQDEEWTRYFSV</sequence>
<dbReference type="GO" id="GO:0016747">
    <property type="term" value="F:acyltransferase activity, transferring groups other than amino-acyl groups"/>
    <property type="evidence" value="ECO:0007669"/>
    <property type="project" value="TreeGrafter"/>
</dbReference>
<reference evidence="3" key="1">
    <citation type="journal article" date="2015" name="Genome Announc.">
        <title>Draft genome sequence of Talaromyces cellulolyticus strain Y-94, a source of lignocellulosic biomass-degrading enzymes.</title>
        <authorList>
            <person name="Fujii T."/>
            <person name="Koike H."/>
            <person name="Sawayama S."/>
            <person name="Yano S."/>
            <person name="Inoue H."/>
        </authorList>
    </citation>
    <scope>NUCLEOTIDE SEQUENCE [LARGE SCALE GENOMIC DNA]</scope>
    <source>
        <strain evidence="3">Y-94</strain>
    </source>
</reference>